<evidence type="ECO:0000313" key="2">
    <source>
        <dbReference type="Proteomes" id="UP001732700"/>
    </source>
</evidence>
<dbReference type="Proteomes" id="UP001732700">
    <property type="component" value="Chromosome 1A"/>
</dbReference>
<evidence type="ECO:0000313" key="1">
    <source>
        <dbReference type="EnsemblPlants" id="AVESA.00010b.r2.1AG0043190.1.CDS"/>
    </source>
</evidence>
<reference evidence="1" key="1">
    <citation type="submission" date="2021-05" db="EMBL/GenBank/DDBJ databases">
        <authorList>
            <person name="Scholz U."/>
            <person name="Mascher M."/>
            <person name="Fiebig A."/>
        </authorList>
    </citation>
    <scope>NUCLEOTIDE SEQUENCE [LARGE SCALE GENOMIC DNA]</scope>
</reference>
<sequence>MPPSSRPRLRIGFATRMMQQARMLKTKDEEQPKVPTMDSWADVVATIDRDTLDSSSDERISVLSSIGEQCIYADEFLLLVKKKKGPPVCCVWFEPTPWMDTTQGLLKTIYVNKMVKAGYIVTILIADWFAQRNHNVCNNENIIRDIGSYNIEMWKAAGMELNRVELVWFSDVLEKHAADYWLLALDVSRKCTLKRMASCCADTAPYGPLLPAAEIFYPCMQVAVILCQKLQADIWLFSMDQRETVMLSREYCEETKRETKPTIMLHNTLPNLVHDPYIPLKGFYNRRDKKWNIFMHDKEVILNQKIRRAICPPIGAKCNPCLEYIKYAIFPWFGKFEVVQKERNDSNKEFACMEDLIVEYECGNLDPVDIKLAFEKGIYKILEHVGNCFNSNAEGQALIAALRYSYTLIFFMKFE</sequence>
<proteinExistence type="predicted"/>
<accession>A0ACD5TF48</accession>
<name>A0ACD5TF48_AVESA</name>
<organism evidence="1 2">
    <name type="scientific">Avena sativa</name>
    <name type="common">Oat</name>
    <dbReference type="NCBI Taxonomy" id="4498"/>
    <lineage>
        <taxon>Eukaryota</taxon>
        <taxon>Viridiplantae</taxon>
        <taxon>Streptophyta</taxon>
        <taxon>Embryophyta</taxon>
        <taxon>Tracheophyta</taxon>
        <taxon>Spermatophyta</taxon>
        <taxon>Magnoliopsida</taxon>
        <taxon>Liliopsida</taxon>
        <taxon>Poales</taxon>
        <taxon>Poaceae</taxon>
        <taxon>BOP clade</taxon>
        <taxon>Pooideae</taxon>
        <taxon>Poodae</taxon>
        <taxon>Poeae</taxon>
        <taxon>Poeae Chloroplast Group 1 (Aveneae type)</taxon>
        <taxon>Aveninae</taxon>
        <taxon>Avena</taxon>
    </lineage>
</organism>
<reference evidence="1" key="2">
    <citation type="submission" date="2025-09" db="UniProtKB">
        <authorList>
            <consortium name="EnsemblPlants"/>
        </authorList>
    </citation>
    <scope>IDENTIFICATION</scope>
</reference>
<protein>
    <submittedName>
        <fullName evidence="1">Uncharacterized protein</fullName>
    </submittedName>
</protein>
<dbReference type="EnsemblPlants" id="AVESA.00010b.r2.1AG0043190.1">
    <property type="protein sequence ID" value="AVESA.00010b.r2.1AG0043190.1.CDS"/>
    <property type="gene ID" value="AVESA.00010b.r2.1AG0043190"/>
</dbReference>
<keyword evidence="2" id="KW-1185">Reference proteome</keyword>